<dbReference type="AlphaFoldDB" id="A0A9Q3KL56"/>
<gene>
    <name evidence="1" type="ORF">O181_121454</name>
</gene>
<dbReference type="Proteomes" id="UP000765509">
    <property type="component" value="Unassembled WGS sequence"/>
</dbReference>
<protein>
    <submittedName>
        <fullName evidence="1">Uncharacterized protein</fullName>
    </submittedName>
</protein>
<organism evidence="1 2">
    <name type="scientific">Austropuccinia psidii MF-1</name>
    <dbReference type="NCBI Taxonomy" id="1389203"/>
    <lineage>
        <taxon>Eukaryota</taxon>
        <taxon>Fungi</taxon>
        <taxon>Dikarya</taxon>
        <taxon>Basidiomycota</taxon>
        <taxon>Pucciniomycotina</taxon>
        <taxon>Pucciniomycetes</taxon>
        <taxon>Pucciniales</taxon>
        <taxon>Sphaerophragmiaceae</taxon>
        <taxon>Austropuccinia</taxon>
    </lineage>
</organism>
<keyword evidence="2" id="KW-1185">Reference proteome</keyword>
<evidence type="ECO:0000313" key="1">
    <source>
        <dbReference type="EMBL" id="MBW0581739.1"/>
    </source>
</evidence>
<sequence length="176" mass="19865">MQTYHATEIASLCSEIPLPHSIPTSHHSSSTLTAYKKFVGDPQKFASCCITLLDDSSNFKTWPNNINNHLSFIYKRETHIEDQILFLTSLSSRDHQLIVHFLSATLPRDFILTLGVPTSPLDALELFKAIQSCFPPNNFFQKLSLIFYWSDCIISASLDGCASINANITQWHQIFA</sequence>
<evidence type="ECO:0000313" key="2">
    <source>
        <dbReference type="Proteomes" id="UP000765509"/>
    </source>
</evidence>
<proteinExistence type="predicted"/>
<comment type="caution">
    <text evidence="1">The sequence shown here is derived from an EMBL/GenBank/DDBJ whole genome shotgun (WGS) entry which is preliminary data.</text>
</comment>
<name>A0A9Q3KL56_9BASI</name>
<reference evidence="1" key="1">
    <citation type="submission" date="2021-03" db="EMBL/GenBank/DDBJ databases">
        <title>Draft genome sequence of rust myrtle Austropuccinia psidii MF-1, a brazilian biotype.</title>
        <authorList>
            <person name="Quecine M.C."/>
            <person name="Pachon D.M.R."/>
            <person name="Bonatelli M.L."/>
            <person name="Correr F.H."/>
            <person name="Franceschini L.M."/>
            <person name="Leite T.F."/>
            <person name="Margarido G.R.A."/>
            <person name="Almeida C.A."/>
            <person name="Ferrarezi J.A."/>
            <person name="Labate C.A."/>
        </authorList>
    </citation>
    <scope>NUCLEOTIDE SEQUENCE</scope>
    <source>
        <strain evidence="1">MF-1</strain>
    </source>
</reference>
<dbReference type="EMBL" id="AVOT02110719">
    <property type="protein sequence ID" value="MBW0581739.1"/>
    <property type="molecule type" value="Genomic_DNA"/>
</dbReference>
<accession>A0A9Q3KL56</accession>